<comment type="caution">
    <text evidence="4">The sequence shown here is derived from an EMBL/GenBank/DDBJ whole genome shotgun (WGS) entry which is preliminary data.</text>
</comment>
<dbReference type="InterPro" id="IPR019734">
    <property type="entry name" value="TPR_rpt"/>
</dbReference>
<dbReference type="InterPro" id="IPR027417">
    <property type="entry name" value="P-loop_NTPase"/>
</dbReference>
<dbReference type="SUPFAM" id="SSF52540">
    <property type="entry name" value="P-loop containing nucleoside triphosphate hydrolases"/>
    <property type="match status" value="1"/>
</dbReference>
<organism evidence="4 5">
    <name type="scientific">Romeriopsis navalis LEGE 11480</name>
    <dbReference type="NCBI Taxonomy" id="2777977"/>
    <lineage>
        <taxon>Bacteria</taxon>
        <taxon>Bacillati</taxon>
        <taxon>Cyanobacteriota</taxon>
        <taxon>Cyanophyceae</taxon>
        <taxon>Leptolyngbyales</taxon>
        <taxon>Leptolyngbyaceae</taxon>
        <taxon>Romeriopsis</taxon>
        <taxon>Romeriopsis navalis</taxon>
    </lineage>
</organism>
<dbReference type="Pfam" id="PF13424">
    <property type="entry name" value="TPR_12"/>
    <property type="match status" value="1"/>
</dbReference>
<protein>
    <submittedName>
        <fullName evidence="4">Tetratricopeptide repeat protein</fullName>
    </submittedName>
</protein>
<feature type="repeat" description="TPR" evidence="3">
    <location>
        <begin position="747"/>
        <end position="780"/>
    </location>
</feature>
<dbReference type="PROSITE" id="PS50005">
    <property type="entry name" value="TPR"/>
    <property type="match status" value="6"/>
</dbReference>
<dbReference type="InterPro" id="IPR011990">
    <property type="entry name" value="TPR-like_helical_dom_sf"/>
</dbReference>
<dbReference type="Pfam" id="PF13414">
    <property type="entry name" value="TPR_11"/>
    <property type="match status" value="1"/>
</dbReference>
<evidence type="ECO:0000256" key="2">
    <source>
        <dbReference type="ARBA" id="ARBA00022803"/>
    </source>
</evidence>
<dbReference type="InterPro" id="IPR050498">
    <property type="entry name" value="Ycf3"/>
</dbReference>
<feature type="repeat" description="TPR" evidence="3">
    <location>
        <begin position="645"/>
        <end position="678"/>
    </location>
</feature>
<dbReference type="Pfam" id="PF00515">
    <property type="entry name" value="TPR_1"/>
    <property type="match status" value="1"/>
</dbReference>
<keyword evidence="2 3" id="KW-0802">TPR repeat</keyword>
<dbReference type="PANTHER" id="PTHR44858">
    <property type="entry name" value="TETRATRICOPEPTIDE REPEAT PROTEIN 6"/>
    <property type="match status" value="1"/>
</dbReference>
<dbReference type="SMART" id="SM00671">
    <property type="entry name" value="SEL1"/>
    <property type="match status" value="5"/>
</dbReference>
<accession>A0A928VN24</accession>
<dbReference type="Gene3D" id="1.25.40.10">
    <property type="entry name" value="Tetratricopeptide repeat domain"/>
    <property type="match status" value="5"/>
</dbReference>
<evidence type="ECO:0000256" key="1">
    <source>
        <dbReference type="ARBA" id="ARBA00022737"/>
    </source>
</evidence>
<evidence type="ECO:0000313" key="5">
    <source>
        <dbReference type="Proteomes" id="UP000625316"/>
    </source>
</evidence>
<dbReference type="InterPro" id="IPR006597">
    <property type="entry name" value="Sel1-like"/>
</dbReference>
<feature type="repeat" description="TPR" evidence="3">
    <location>
        <begin position="577"/>
        <end position="610"/>
    </location>
</feature>
<dbReference type="SUPFAM" id="SSF48452">
    <property type="entry name" value="TPR-like"/>
    <property type="match status" value="3"/>
</dbReference>
<dbReference type="RefSeq" id="WP_264324241.1">
    <property type="nucleotide sequence ID" value="NZ_JADEXQ010000016.1"/>
</dbReference>
<feature type="repeat" description="TPR" evidence="3">
    <location>
        <begin position="713"/>
        <end position="746"/>
    </location>
</feature>
<reference evidence="4" key="1">
    <citation type="submission" date="2020-10" db="EMBL/GenBank/DDBJ databases">
        <authorList>
            <person name="Castelo-Branco R."/>
            <person name="Eusebio N."/>
            <person name="Adriana R."/>
            <person name="Vieira A."/>
            <person name="Brugerolle De Fraissinette N."/>
            <person name="Rezende De Castro R."/>
            <person name="Schneider M.P."/>
            <person name="Vasconcelos V."/>
            <person name="Leao P.N."/>
        </authorList>
    </citation>
    <scope>NUCLEOTIDE SEQUENCE</scope>
    <source>
        <strain evidence="4">LEGE 11480</strain>
    </source>
</reference>
<proteinExistence type="predicted"/>
<dbReference type="Pfam" id="PF13181">
    <property type="entry name" value="TPR_8"/>
    <property type="match status" value="1"/>
</dbReference>
<dbReference type="Proteomes" id="UP000625316">
    <property type="component" value="Unassembled WGS sequence"/>
</dbReference>
<gene>
    <name evidence="4" type="ORF">IQ266_06550</name>
</gene>
<evidence type="ECO:0000313" key="4">
    <source>
        <dbReference type="EMBL" id="MBE9029422.1"/>
    </source>
</evidence>
<keyword evidence="5" id="KW-1185">Reference proteome</keyword>
<feature type="repeat" description="TPR" evidence="3">
    <location>
        <begin position="611"/>
        <end position="644"/>
    </location>
</feature>
<dbReference type="PANTHER" id="PTHR44858:SF1">
    <property type="entry name" value="UDP-N-ACETYLGLUCOSAMINE--PEPTIDE N-ACETYLGLUCOSAMINYLTRANSFERASE SPINDLY-RELATED"/>
    <property type="match status" value="1"/>
</dbReference>
<dbReference type="PRINTS" id="PR00364">
    <property type="entry name" value="DISEASERSIST"/>
</dbReference>
<keyword evidence="1" id="KW-0677">Repeat</keyword>
<dbReference type="SMART" id="SM00028">
    <property type="entry name" value="TPR"/>
    <property type="match status" value="8"/>
</dbReference>
<name>A0A928VN24_9CYAN</name>
<evidence type="ECO:0000256" key="3">
    <source>
        <dbReference type="PROSITE-ProRule" id="PRU00339"/>
    </source>
</evidence>
<dbReference type="EMBL" id="JADEXQ010000016">
    <property type="protein sequence ID" value="MBE9029422.1"/>
    <property type="molecule type" value="Genomic_DNA"/>
</dbReference>
<sequence>MAANRPKSPKERRDEKNARLFVGRSDQQNEFQRALVQPNHADAKVVFSISGVGGVGKTTLLKEFRRITEKHAHIPAYVDEGVATNPVDDVPEAMHRLVEDLERQGYKSEAFRKRYKDYRVKKKELEADPEGPKNLVKDVVRGTTKAALDLGKSSVPVVGEMIDSEPIASTMGELADAGWQRFRNKDDERLMNETLEELTPLFLEGLNRLPEEKTLVLMLDTYEVTGDFLDAWLRSFLEEEFGQPKIGILVCVAGRKPLDSNLWIEWEGLMARSPLEPFEKEEARQFLAAKGVKSEAIIAEIWRLSSGGLPLLVSMLADVAPKGVDAKVVLDDVCVKAVERFLKWETDDEKRKLAADAACARVLNQDVVNVLAEGQFDWLKGRAFVLRDGTRWRYHLVVREQMLRYLGQKSPKRYAEVHEKLAAYYDGLRSGLGLEVGKEAEDKAWREYSLEWIYHGLCAAPQAKLGVVLNGFLVSLKWSRAFAQDWAEVMRQVGQETKCETLRRWGDQLWDGMAALKKKCYEDALPCLTAILGVEQVEEKVKAVAFYERGVTYALLVKYDEAIFDLENATEIENSIPVYHLILGNTYYAQQRYDEAIVAYERAIELNPEDATAYYNLGITYKAQQRYDEAIVAYERAIELNPEDATAYNNLGITYKAQQRYDEAIVAYERAIELNPEYATAYNNLGNTYKAQQRYDEAIVAYERAIELNPEYATAYNNLGNTYNAQQRYDEAIVAYERAIELNPEDAWAIGKRGEIYLRTNQLEKAIQDFDLAIKLDSDHDWELYLRALAYLKLTQSEAAHTDLQQAIILATEKLTNDSQDGHSIVNLPLYYLAMGDSMTADLHYQKALSAPIERLQEAIQDLDDLLNLFPDHPQAPQIKQLLQAEIKQRSPAT</sequence>
<feature type="repeat" description="TPR" evidence="3">
    <location>
        <begin position="679"/>
        <end position="712"/>
    </location>
</feature>
<dbReference type="Gene3D" id="3.40.50.300">
    <property type="entry name" value="P-loop containing nucleotide triphosphate hydrolases"/>
    <property type="match status" value="1"/>
</dbReference>
<dbReference type="PROSITE" id="PS50293">
    <property type="entry name" value="TPR_REGION"/>
    <property type="match status" value="5"/>
</dbReference>
<dbReference type="AlphaFoldDB" id="A0A928VN24"/>